<dbReference type="Gene3D" id="2.40.70.10">
    <property type="entry name" value="Acid Proteases"/>
    <property type="match status" value="1"/>
</dbReference>
<dbReference type="Proteomes" id="UP000054532">
    <property type="component" value="Unassembled WGS sequence"/>
</dbReference>
<evidence type="ECO:0000256" key="2">
    <source>
        <dbReference type="SAM" id="MobiDB-lite"/>
    </source>
</evidence>
<dbReference type="AlphaFoldDB" id="W2M5C5"/>
<feature type="compositionally biased region" description="Polar residues" evidence="2">
    <location>
        <begin position="256"/>
        <end position="266"/>
    </location>
</feature>
<reference evidence="4" key="1">
    <citation type="submission" date="2013-11" db="EMBL/GenBank/DDBJ databases">
        <title>The Genome Sequence of Phytophthora parasitica CHvinca01.</title>
        <authorList>
            <consortium name="The Broad Institute Genomics Platform"/>
            <person name="Russ C."/>
            <person name="Tyler B."/>
            <person name="Panabieres F."/>
            <person name="Shan W."/>
            <person name="Tripathy S."/>
            <person name="Grunwald N."/>
            <person name="Machado M."/>
            <person name="Johnson C.S."/>
            <person name="Arredondo F."/>
            <person name="Hong C."/>
            <person name="Coffey M."/>
            <person name="Young S.K."/>
            <person name="Zeng Q."/>
            <person name="Gargeya S."/>
            <person name="Fitzgerald M."/>
            <person name="Abouelleil A."/>
            <person name="Alvarado L."/>
            <person name="Chapman S.B."/>
            <person name="Gainer-Dewar J."/>
            <person name="Goldberg J."/>
            <person name="Griggs A."/>
            <person name="Gujja S."/>
            <person name="Hansen M."/>
            <person name="Howarth C."/>
            <person name="Imamovic A."/>
            <person name="Ireland A."/>
            <person name="Larimer J."/>
            <person name="McCowan C."/>
            <person name="Murphy C."/>
            <person name="Pearson M."/>
            <person name="Poon T.W."/>
            <person name="Priest M."/>
            <person name="Roberts A."/>
            <person name="Saif S."/>
            <person name="Shea T."/>
            <person name="Sykes S."/>
            <person name="Wortman J."/>
            <person name="Nusbaum C."/>
            <person name="Birren B."/>
        </authorList>
    </citation>
    <scope>NUCLEOTIDE SEQUENCE [LARGE SCALE GENOMIC DNA]</scope>
    <source>
        <strain evidence="4">CHvinca01</strain>
    </source>
</reference>
<keyword evidence="1" id="KW-0175">Coiled coil</keyword>
<accession>W2M5C5</accession>
<reference evidence="3" key="2">
    <citation type="submission" date="2013-11" db="EMBL/GenBank/DDBJ databases">
        <title>The Genome Sequence of Phytophthora parasitica CJ05E6.</title>
        <authorList>
            <consortium name="The Broad Institute Genomics Platform"/>
            <person name="Russ C."/>
            <person name="Tyler B."/>
            <person name="Panabieres F."/>
            <person name="Shan W."/>
            <person name="Tripathy S."/>
            <person name="Grunwald N."/>
            <person name="Machado M."/>
            <person name="Johnson C.S."/>
            <person name="Arredondo F."/>
            <person name="Hong C."/>
            <person name="Coffey M."/>
            <person name="Young S.K."/>
            <person name="Zeng Q."/>
            <person name="Gargeya S."/>
            <person name="Fitzgerald M."/>
            <person name="Abouelleil A."/>
            <person name="Alvarado L."/>
            <person name="Chapman S.B."/>
            <person name="Gainer-Dewar J."/>
            <person name="Goldberg J."/>
            <person name="Griggs A."/>
            <person name="Gujja S."/>
            <person name="Hansen M."/>
            <person name="Howarth C."/>
            <person name="Imamovic A."/>
            <person name="Ireland A."/>
            <person name="Larimer J."/>
            <person name="McCowan C."/>
            <person name="Murphy C."/>
            <person name="Pearson M."/>
            <person name="Poon T.W."/>
            <person name="Priest M."/>
            <person name="Roberts A."/>
            <person name="Saif S."/>
            <person name="Shea T."/>
            <person name="Sykes S."/>
            <person name="Wortman J."/>
            <person name="Nusbaum C."/>
            <person name="Birren B."/>
        </authorList>
    </citation>
    <scope>NUCLEOTIDE SEQUENCE [LARGE SCALE GENOMIC DNA]</scope>
    <source>
        <strain evidence="3">CJ05E6</strain>
    </source>
</reference>
<feature type="coiled-coil region" evidence="1">
    <location>
        <begin position="195"/>
        <end position="243"/>
    </location>
</feature>
<evidence type="ECO:0000313" key="5">
    <source>
        <dbReference type="EMBL" id="ETM31505.1"/>
    </source>
</evidence>
<sequence>MAQGMSNIGQSWATTPNRYFVPMTGTTGATNVIPGISSAGLPTDMAGGVDEGSVTRAEVEQVALFTNPQGVYKTFSEDARRVGKQEPGAVRVLWHPREHDDPQRTVSEKQDKDEVTSVVGIGPMGADTTTRERRMTESVVSPAQDELGEVLQTMSTDTMLRDVERAAIYLATVRPTMAAERFVLAPVDLDDDQNLEQLSTSIDQARQARRKARKAAKRQRVKMMLAKRRRETQEDEVERQRAANAVRNIRVKRQTQRWPSWQNDAATTRGLDPSEPGEAPASTGRTTRTNDVVEYLGADDGLPTAIMDVGGVRRRVKLGGGARVATSSPVDFVESIGVILLNVVGVWQFEFRTVFNEVLTVDACVVSGCTDEFLLGVDFMRARGATMDFDRNEIWYRDEGRSVVISLRTHDGTGGAKIAVVRMAGRT</sequence>
<dbReference type="EMBL" id="KI676621">
    <property type="protein sequence ID" value="ETL25028.1"/>
    <property type="molecule type" value="Genomic_DNA"/>
</dbReference>
<dbReference type="Proteomes" id="UP000054423">
    <property type="component" value="Unassembled WGS sequence"/>
</dbReference>
<dbReference type="EMBL" id="KI683343">
    <property type="protein sequence ID" value="ETL78243.1"/>
    <property type="molecule type" value="Genomic_DNA"/>
</dbReference>
<evidence type="ECO:0000313" key="4">
    <source>
        <dbReference type="EMBL" id="ETL78243.1"/>
    </source>
</evidence>
<dbReference type="EMBL" id="KI696551">
    <property type="protein sequence ID" value="ETM31505.1"/>
    <property type="molecule type" value="Genomic_DNA"/>
</dbReference>
<reference evidence="5" key="3">
    <citation type="submission" date="2013-11" db="EMBL/GenBank/DDBJ databases">
        <title>The Genome Sequence of Phytophthora parasitica IAC_01/95.</title>
        <authorList>
            <consortium name="The Broad Institute Genomics Platform"/>
            <person name="Russ C."/>
            <person name="Tyler B."/>
            <person name="Panabieres F."/>
            <person name="Shan W."/>
            <person name="Tripathy S."/>
            <person name="Grunwald N."/>
            <person name="Machado M."/>
            <person name="Johnson C.S."/>
            <person name="Arredondo F."/>
            <person name="Hong C."/>
            <person name="Coffey M."/>
            <person name="Young S.K."/>
            <person name="Zeng Q."/>
            <person name="Gargeya S."/>
            <person name="Fitzgerald M."/>
            <person name="Abouelleil A."/>
            <person name="Alvarado L."/>
            <person name="Chapman S.B."/>
            <person name="Gainer-Dewar J."/>
            <person name="Goldberg J."/>
            <person name="Griggs A."/>
            <person name="Gujja S."/>
            <person name="Hansen M."/>
            <person name="Howarth C."/>
            <person name="Imamovic A."/>
            <person name="Ireland A."/>
            <person name="Larimer J."/>
            <person name="McCowan C."/>
            <person name="Murphy C."/>
            <person name="Pearson M."/>
            <person name="Poon T.W."/>
            <person name="Priest M."/>
            <person name="Roberts A."/>
            <person name="Saif S."/>
            <person name="Shea T."/>
            <person name="Sykes S."/>
            <person name="Wortman J."/>
            <person name="Nusbaum C."/>
            <person name="Birren B."/>
        </authorList>
    </citation>
    <scope>NUCLEOTIDE SEQUENCE [LARGE SCALE GENOMIC DNA]</scope>
    <source>
        <strain evidence="5">IAC_01/95</strain>
    </source>
</reference>
<evidence type="ECO:0000256" key="1">
    <source>
        <dbReference type="SAM" id="Coils"/>
    </source>
</evidence>
<name>W2M5C5_PHYNI</name>
<protein>
    <submittedName>
        <fullName evidence="5">Uncharacterized protein</fullName>
    </submittedName>
</protein>
<gene>
    <name evidence="5" type="ORF">L914_20942</name>
    <name evidence="3" type="ORF">L916_21070</name>
    <name evidence="4" type="ORF">L917_20925</name>
</gene>
<feature type="region of interest" description="Disordered" evidence="2">
    <location>
        <begin position="253"/>
        <end position="290"/>
    </location>
</feature>
<dbReference type="OrthoDB" id="119884at2759"/>
<dbReference type="VEuPathDB" id="FungiDB:PPTG_21903"/>
<organism evidence="5">
    <name type="scientific">Phytophthora nicotianae</name>
    <name type="common">Potato buckeye rot agent</name>
    <name type="synonym">Phytophthora parasitica</name>
    <dbReference type="NCBI Taxonomy" id="4792"/>
    <lineage>
        <taxon>Eukaryota</taxon>
        <taxon>Sar</taxon>
        <taxon>Stramenopiles</taxon>
        <taxon>Oomycota</taxon>
        <taxon>Peronosporomycetes</taxon>
        <taxon>Peronosporales</taxon>
        <taxon>Peronosporaceae</taxon>
        <taxon>Phytophthora</taxon>
    </lineage>
</organism>
<dbReference type="InterPro" id="IPR021109">
    <property type="entry name" value="Peptidase_aspartic_dom_sf"/>
</dbReference>
<feature type="region of interest" description="Disordered" evidence="2">
    <location>
        <begin position="119"/>
        <end position="140"/>
    </location>
</feature>
<dbReference type="Proteomes" id="UP000053864">
    <property type="component" value="Unassembled WGS sequence"/>
</dbReference>
<evidence type="ECO:0000313" key="3">
    <source>
        <dbReference type="EMBL" id="ETL25028.1"/>
    </source>
</evidence>
<proteinExistence type="predicted"/>